<dbReference type="EMBL" id="JABEQG010000021">
    <property type="protein sequence ID" value="MBB2156934.1"/>
    <property type="molecule type" value="Genomic_DNA"/>
</dbReference>
<organism evidence="2 3">
    <name type="scientific">Gluconacetobacter diazotrophicus</name>
    <name type="common">Acetobacter diazotrophicus</name>
    <dbReference type="NCBI Taxonomy" id="33996"/>
    <lineage>
        <taxon>Bacteria</taxon>
        <taxon>Pseudomonadati</taxon>
        <taxon>Pseudomonadota</taxon>
        <taxon>Alphaproteobacteria</taxon>
        <taxon>Acetobacterales</taxon>
        <taxon>Acetobacteraceae</taxon>
        <taxon>Gluconacetobacter</taxon>
    </lineage>
</organism>
<accession>A0A7W4I630</accession>
<feature type="region of interest" description="Disordered" evidence="1">
    <location>
        <begin position="1"/>
        <end position="24"/>
    </location>
</feature>
<name>A0A7W4I630_GLUDI</name>
<reference evidence="2 3" key="1">
    <citation type="submission" date="2020-04" db="EMBL/GenBank/DDBJ databases">
        <title>Description of novel Gluconacetobacter.</title>
        <authorList>
            <person name="Sombolestani A."/>
        </authorList>
    </citation>
    <scope>NUCLEOTIDE SEQUENCE [LARGE SCALE GENOMIC DNA]</scope>
    <source>
        <strain evidence="2 3">LMG 7603</strain>
    </source>
</reference>
<evidence type="ECO:0000313" key="2">
    <source>
        <dbReference type="EMBL" id="MBB2156934.1"/>
    </source>
</evidence>
<dbReference type="RefSeq" id="WP_144880320.1">
    <property type="nucleotide sequence ID" value="NZ_JABEQG010000021.1"/>
</dbReference>
<dbReference type="Proteomes" id="UP000550787">
    <property type="component" value="Unassembled WGS sequence"/>
</dbReference>
<feature type="compositionally biased region" description="Polar residues" evidence="1">
    <location>
        <begin position="1"/>
        <end position="16"/>
    </location>
</feature>
<protein>
    <submittedName>
        <fullName evidence="2">Uncharacterized protein</fullName>
    </submittedName>
</protein>
<sequence>MKNTFTDGFSDGTGSRSARWREEMATEPTEATKARFYLPNEKKKWLIVDRKTGAILKIRSSAEIDYLGSDFIYDDRRITIGFQIASKYPNLPFHENSPKNPRILLLLGDIARFFSSNNMKNDSRNGEIFLYIFHIIAYANKLRPLTTNPYFWISEKQHKSQGNLRLIKLPSDDGLLRISESPLQNTPDLKKAWYHGN</sequence>
<gene>
    <name evidence="2" type="ORF">HLH33_11535</name>
</gene>
<proteinExistence type="predicted"/>
<evidence type="ECO:0000256" key="1">
    <source>
        <dbReference type="SAM" id="MobiDB-lite"/>
    </source>
</evidence>
<dbReference type="AlphaFoldDB" id="A0A7W4I630"/>
<evidence type="ECO:0000313" key="3">
    <source>
        <dbReference type="Proteomes" id="UP000550787"/>
    </source>
</evidence>
<comment type="caution">
    <text evidence="2">The sequence shown here is derived from an EMBL/GenBank/DDBJ whole genome shotgun (WGS) entry which is preliminary data.</text>
</comment>